<accession>A0A0A2E867</accession>
<evidence type="ECO:0000259" key="12">
    <source>
        <dbReference type="PROSITE" id="PS51883"/>
    </source>
</evidence>
<dbReference type="Proteomes" id="UP000030103">
    <property type="component" value="Unassembled WGS sequence"/>
</dbReference>
<dbReference type="GO" id="GO:0003924">
    <property type="term" value="F:GTPase activity"/>
    <property type="evidence" value="ECO:0007669"/>
    <property type="project" value="UniProtKB-UniRule"/>
</dbReference>
<dbReference type="NCBIfam" id="NF008956">
    <property type="entry name" value="PRK12299.1"/>
    <property type="match status" value="1"/>
</dbReference>
<organism evidence="13 14">
    <name type="scientific">Porphyromonas macacae</name>
    <dbReference type="NCBI Taxonomy" id="28115"/>
    <lineage>
        <taxon>Bacteria</taxon>
        <taxon>Pseudomonadati</taxon>
        <taxon>Bacteroidota</taxon>
        <taxon>Bacteroidia</taxon>
        <taxon>Bacteroidales</taxon>
        <taxon>Porphyromonadaceae</taxon>
        <taxon>Porphyromonas</taxon>
    </lineage>
</organism>
<evidence type="ECO:0000256" key="8">
    <source>
        <dbReference type="HAMAP-Rule" id="MF_01454"/>
    </source>
</evidence>
<comment type="subcellular location">
    <subcellularLocation>
        <location evidence="8">Cytoplasm</location>
    </subcellularLocation>
</comment>
<keyword evidence="14" id="KW-1185">Reference proteome</keyword>
<evidence type="ECO:0000313" key="14">
    <source>
        <dbReference type="Proteomes" id="UP000030103"/>
    </source>
</evidence>
<dbReference type="FunFam" id="2.70.210.12:FF:000001">
    <property type="entry name" value="GTPase Obg"/>
    <property type="match status" value="1"/>
</dbReference>
<dbReference type="InterPro" id="IPR006073">
    <property type="entry name" value="GTP-bd"/>
</dbReference>
<dbReference type="Gene3D" id="2.70.210.12">
    <property type="entry name" value="GTP1/OBG domain"/>
    <property type="match status" value="1"/>
</dbReference>
<name>A0A0A2E867_9PORP</name>
<evidence type="ECO:0000256" key="6">
    <source>
        <dbReference type="ARBA" id="ARBA00022842"/>
    </source>
</evidence>
<evidence type="ECO:0000256" key="7">
    <source>
        <dbReference type="ARBA" id="ARBA00023134"/>
    </source>
</evidence>
<dbReference type="RefSeq" id="WP_036873433.1">
    <property type="nucleotide sequence ID" value="NZ_JBGYTE010000049.1"/>
</dbReference>
<evidence type="ECO:0000256" key="9">
    <source>
        <dbReference type="SAM" id="Coils"/>
    </source>
</evidence>
<dbReference type="HAMAP" id="MF_01454">
    <property type="entry name" value="GTPase_Obg"/>
    <property type="match status" value="1"/>
</dbReference>
<dbReference type="InterPro" id="IPR045086">
    <property type="entry name" value="OBG_GTPase"/>
</dbReference>
<dbReference type="InterPro" id="IPR006074">
    <property type="entry name" value="GTP1-OBG_CS"/>
</dbReference>
<dbReference type="GO" id="GO:0043022">
    <property type="term" value="F:ribosome binding"/>
    <property type="evidence" value="ECO:0007669"/>
    <property type="project" value="UniProtKB-ARBA"/>
</dbReference>
<sequence>MPETNFVDYVKIYCRSGKGGKGSRHFRREKYIPKGGPDGGDGGRGGHIYIRANRNYWTLLHLRYDRHIMATAGEPGGAKRSSGANGEDRLIEVPPGTVVYDADTGEFLMDLCEDGQEEILLHGGRGGLGNTHFKTSTNQAPRYAQPGEPAQERMIVLQLKMLADVGLVGLPNAGKSTLLSVMTAAKPKIANYPFTTLEPNLGMVAYRDNKSFVMADIPGIIEGASEGKGLGLRFLRHIERNALLLFMISCESDNIINEYHLLLKELIKYNEGLGEKKRVLAITKSDLIDDELKEMLRAELPEDLPVIFISSVTGYGMVELKDLLWKELNRETRHEVTQLTHRNMDVTSIIWDRDEEELDSFRKKIDAKEEEEEEDLEEEWDDETIDIEWLDEDPNDDI</sequence>
<feature type="coiled-coil region" evidence="9">
    <location>
        <begin position="351"/>
        <end position="378"/>
    </location>
</feature>
<evidence type="ECO:0000256" key="4">
    <source>
        <dbReference type="ARBA" id="ARBA00022741"/>
    </source>
</evidence>
<dbReference type="Pfam" id="PF01018">
    <property type="entry name" value="GTP1_OBG"/>
    <property type="match status" value="1"/>
</dbReference>
<dbReference type="CDD" id="cd01898">
    <property type="entry name" value="Obg"/>
    <property type="match status" value="1"/>
</dbReference>
<evidence type="ECO:0000256" key="2">
    <source>
        <dbReference type="ARBA" id="ARBA00022490"/>
    </source>
</evidence>
<keyword evidence="4 8" id="KW-0547">Nucleotide-binding</keyword>
<evidence type="ECO:0000256" key="5">
    <source>
        <dbReference type="ARBA" id="ARBA00022801"/>
    </source>
</evidence>
<dbReference type="SUPFAM" id="SSF82051">
    <property type="entry name" value="Obg GTP-binding protein N-terminal domain"/>
    <property type="match status" value="1"/>
</dbReference>
<dbReference type="PANTHER" id="PTHR11702:SF31">
    <property type="entry name" value="MITOCHONDRIAL RIBOSOME-ASSOCIATED GTPASE 2"/>
    <property type="match status" value="1"/>
</dbReference>
<evidence type="ECO:0000256" key="10">
    <source>
        <dbReference type="SAM" id="MobiDB-lite"/>
    </source>
</evidence>
<feature type="binding site" evidence="8">
    <location>
        <begin position="310"/>
        <end position="312"/>
    </location>
    <ligand>
        <name>GTP</name>
        <dbReference type="ChEBI" id="CHEBI:37565"/>
    </ligand>
</feature>
<feature type="binding site" evidence="8">
    <location>
        <begin position="216"/>
        <end position="219"/>
    </location>
    <ligand>
        <name>GTP</name>
        <dbReference type="ChEBI" id="CHEBI:37565"/>
    </ligand>
</feature>
<keyword evidence="9" id="KW-0175">Coiled coil</keyword>
<comment type="subunit">
    <text evidence="8">Monomer.</text>
</comment>
<dbReference type="AlphaFoldDB" id="A0A0A2E867"/>
<dbReference type="InterPro" id="IPR006169">
    <property type="entry name" value="GTP1_OBG_dom"/>
</dbReference>
<feature type="region of interest" description="Disordered" evidence="10">
    <location>
        <begin position="17"/>
        <end position="44"/>
    </location>
</feature>
<dbReference type="InterPro" id="IPR031167">
    <property type="entry name" value="G_OBG"/>
</dbReference>
<dbReference type="PROSITE" id="PS00905">
    <property type="entry name" value="GTP1_OBG"/>
    <property type="match status" value="1"/>
</dbReference>
<keyword evidence="3 8" id="KW-0479">Metal-binding</keyword>
<dbReference type="PANTHER" id="PTHR11702">
    <property type="entry name" value="DEVELOPMENTALLY REGULATED GTP-BINDING PROTEIN-RELATED"/>
    <property type="match status" value="1"/>
</dbReference>
<proteinExistence type="inferred from homology"/>
<feature type="binding site" evidence="8">
    <location>
        <begin position="169"/>
        <end position="176"/>
    </location>
    <ligand>
        <name>GTP</name>
        <dbReference type="ChEBI" id="CHEBI:37565"/>
    </ligand>
</feature>
<dbReference type="PROSITE" id="PS51710">
    <property type="entry name" value="G_OBG"/>
    <property type="match status" value="1"/>
</dbReference>
<dbReference type="PRINTS" id="PR00326">
    <property type="entry name" value="GTP1OBG"/>
</dbReference>
<reference evidence="13 14" key="1">
    <citation type="submission" date="2014-09" db="EMBL/GenBank/DDBJ databases">
        <title>Draft Genome Sequence of Porphyromonas macacae COT-192_OH2859.</title>
        <authorList>
            <person name="Wallis C."/>
            <person name="Deusch O."/>
            <person name="O'Flynn C."/>
            <person name="Davis I."/>
            <person name="Horsfall A."/>
            <person name="Kirkwood N."/>
            <person name="Harris S."/>
            <person name="Eisen J.A."/>
            <person name="Coil D.A."/>
            <person name="Darling A.E."/>
            <person name="Jospin G."/>
            <person name="Alexiev A."/>
        </authorList>
    </citation>
    <scope>NUCLEOTIDE SEQUENCE [LARGE SCALE GENOMIC DNA]</scope>
    <source>
        <strain evidence="14">COT-192 OH2859</strain>
    </source>
</reference>
<keyword evidence="2 8" id="KW-0963">Cytoplasm</keyword>
<comment type="function">
    <text evidence="8">An essential GTPase which binds GTP, GDP and possibly (p)ppGpp with moderate affinity, with high nucleotide exchange rates and a fairly low GTP hydrolysis rate. Plays a role in control of the cell cycle, stress response, ribosome biogenesis and in those bacteria that undergo differentiation, in morphogenesis control.</text>
</comment>
<feature type="domain" description="Obg" evidence="12">
    <location>
        <begin position="4"/>
        <end position="162"/>
    </location>
</feature>
<feature type="binding site" evidence="8">
    <location>
        <begin position="283"/>
        <end position="286"/>
    </location>
    <ligand>
        <name>GTP</name>
        <dbReference type="ChEBI" id="CHEBI:37565"/>
    </ligand>
</feature>
<dbReference type="InterPro" id="IPR014100">
    <property type="entry name" value="GTP-bd_Obg/CgtA"/>
</dbReference>
<dbReference type="GO" id="GO:0005737">
    <property type="term" value="C:cytoplasm"/>
    <property type="evidence" value="ECO:0007669"/>
    <property type="project" value="UniProtKB-SubCell"/>
</dbReference>
<evidence type="ECO:0000259" key="11">
    <source>
        <dbReference type="PROSITE" id="PS51710"/>
    </source>
</evidence>
<feature type="binding site" evidence="8">
    <location>
        <begin position="194"/>
        <end position="198"/>
    </location>
    <ligand>
        <name>GTP</name>
        <dbReference type="ChEBI" id="CHEBI:37565"/>
    </ligand>
</feature>
<dbReference type="PIRSF" id="PIRSF002401">
    <property type="entry name" value="GTP_bd_Obg/CgtA"/>
    <property type="match status" value="1"/>
</dbReference>
<evidence type="ECO:0000313" key="13">
    <source>
        <dbReference type="EMBL" id="KGN75076.1"/>
    </source>
</evidence>
<protein>
    <recommendedName>
        <fullName evidence="8">GTPase Obg</fullName>
        <ecNumber evidence="8">3.6.5.-</ecNumber>
    </recommendedName>
    <alternativeName>
        <fullName evidence="8">GTP-binding protein Obg</fullName>
    </alternativeName>
</protein>
<dbReference type="Gene3D" id="3.40.50.300">
    <property type="entry name" value="P-loop containing nucleotide triphosphate hydrolases"/>
    <property type="match status" value="1"/>
</dbReference>
<feature type="binding site" evidence="8">
    <location>
        <position position="176"/>
    </location>
    <ligand>
        <name>Mg(2+)</name>
        <dbReference type="ChEBI" id="CHEBI:18420"/>
    </ligand>
</feature>
<comment type="caution">
    <text evidence="13">The sequence shown here is derived from an EMBL/GenBank/DDBJ whole genome shotgun (WGS) entry which is preliminary data.</text>
</comment>
<comment type="cofactor">
    <cofactor evidence="8">
        <name>Mg(2+)</name>
        <dbReference type="ChEBI" id="CHEBI:18420"/>
    </cofactor>
</comment>
<evidence type="ECO:0000256" key="3">
    <source>
        <dbReference type="ARBA" id="ARBA00022723"/>
    </source>
</evidence>
<dbReference type="GO" id="GO:0000287">
    <property type="term" value="F:magnesium ion binding"/>
    <property type="evidence" value="ECO:0007669"/>
    <property type="project" value="InterPro"/>
</dbReference>
<dbReference type="SUPFAM" id="SSF52540">
    <property type="entry name" value="P-loop containing nucleoside triphosphate hydrolases"/>
    <property type="match status" value="1"/>
</dbReference>
<dbReference type="PROSITE" id="PS51883">
    <property type="entry name" value="OBG"/>
    <property type="match status" value="1"/>
</dbReference>
<comment type="similarity">
    <text evidence="1 8">Belongs to the TRAFAC class OBG-HflX-like GTPase superfamily. OBG GTPase family.</text>
</comment>
<feature type="binding site" evidence="8">
    <location>
        <position position="196"/>
    </location>
    <ligand>
        <name>Mg(2+)</name>
        <dbReference type="ChEBI" id="CHEBI:18420"/>
    </ligand>
</feature>
<dbReference type="NCBIfam" id="NF008955">
    <property type="entry name" value="PRK12297.1"/>
    <property type="match status" value="1"/>
</dbReference>
<dbReference type="GO" id="GO:0042254">
    <property type="term" value="P:ribosome biogenesis"/>
    <property type="evidence" value="ECO:0007669"/>
    <property type="project" value="UniProtKB-UniRule"/>
</dbReference>
<dbReference type="OrthoDB" id="9807318at2"/>
<dbReference type="InterPro" id="IPR036726">
    <property type="entry name" value="GTP1_OBG_dom_sf"/>
</dbReference>
<feature type="domain" description="OBG-type G" evidence="11">
    <location>
        <begin position="163"/>
        <end position="329"/>
    </location>
</feature>
<dbReference type="NCBIfam" id="TIGR02729">
    <property type="entry name" value="Obg_CgtA"/>
    <property type="match status" value="1"/>
</dbReference>
<gene>
    <name evidence="8" type="primary">obg</name>
    <name evidence="13" type="ORF">HQ47_04005</name>
</gene>
<evidence type="ECO:0000256" key="1">
    <source>
        <dbReference type="ARBA" id="ARBA00007699"/>
    </source>
</evidence>
<dbReference type="EMBL" id="JRFA01000009">
    <property type="protein sequence ID" value="KGN75076.1"/>
    <property type="molecule type" value="Genomic_DNA"/>
</dbReference>
<keyword evidence="7 8" id="KW-0342">GTP-binding</keyword>
<dbReference type="STRING" id="28115.HQ47_04005"/>
<keyword evidence="5 8" id="KW-0378">Hydrolase</keyword>
<dbReference type="eggNOG" id="COG0536">
    <property type="taxonomic scope" value="Bacteria"/>
</dbReference>
<dbReference type="InterPro" id="IPR027417">
    <property type="entry name" value="P-loop_NTPase"/>
</dbReference>
<keyword evidence="6 8" id="KW-0460">Magnesium</keyword>
<dbReference type="Pfam" id="PF01926">
    <property type="entry name" value="MMR_HSR1"/>
    <property type="match status" value="1"/>
</dbReference>
<dbReference type="GO" id="GO:0005525">
    <property type="term" value="F:GTP binding"/>
    <property type="evidence" value="ECO:0007669"/>
    <property type="project" value="UniProtKB-UniRule"/>
</dbReference>
<dbReference type="EC" id="3.6.5.-" evidence="8"/>